<gene>
    <name evidence="8" type="ORF">CDV56_104681</name>
</gene>
<dbReference type="GO" id="GO:0046872">
    <property type="term" value="F:metal ion binding"/>
    <property type="evidence" value="ECO:0007669"/>
    <property type="project" value="UniProtKB-UniRule"/>
</dbReference>
<evidence type="ECO:0000256" key="2">
    <source>
        <dbReference type="ARBA" id="ARBA00022723"/>
    </source>
</evidence>
<keyword evidence="9" id="KW-1185">Reference proteome</keyword>
<dbReference type="GO" id="GO:0004222">
    <property type="term" value="F:metalloendopeptidase activity"/>
    <property type="evidence" value="ECO:0007669"/>
    <property type="project" value="InterPro"/>
</dbReference>
<comment type="similarity">
    <text evidence="6">Belongs to the peptidase M3 family.</text>
</comment>
<dbReference type="InterPro" id="IPR001567">
    <property type="entry name" value="Pept_M3A_M3B_dom"/>
</dbReference>
<evidence type="ECO:0000313" key="9">
    <source>
        <dbReference type="Proteomes" id="UP000215305"/>
    </source>
</evidence>
<name>A0A397GEY9_ASPTH</name>
<dbReference type="GeneID" id="38126655"/>
<comment type="cofactor">
    <cofactor evidence="6">
        <name>Zn(2+)</name>
        <dbReference type="ChEBI" id="CHEBI:29105"/>
    </cofactor>
    <text evidence="6">Binds 1 zinc ion.</text>
</comment>
<accession>A0A397GEY9</accession>
<reference evidence="8" key="1">
    <citation type="submission" date="2018-08" db="EMBL/GenBank/DDBJ databases">
        <title>Draft genome sequence of azole-resistant Aspergillus thermomutatus (Neosartorya pseudofischeri) strain HMR AF 39, isolated from a human nasal aspirate.</title>
        <authorList>
            <person name="Parent-Michaud M."/>
            <person name="Dufresne P.J."/>
            <person name="Fournier E."/>
            <person name="Martineau C."/>
            <person name="Moreira S."/>
            <person name="Perkins V."/>
            <person name="De Repentigny L."/>
            <person name="Dufresne S.F."/>
        </authorList>
    </citation>
    <scope>NUCLEOTIDE SEQUENCE [LARGE SCALE GENOMIC DNA]</scope>
    <source>
        <strain evidence="8">HMR AF 39</strain>
    </source>
</reference>
<protein>
    <recommendedName>
        <fullName evidence="7">Peptidase M3A/M3B catalytic domain-containing protein</fullName>
    </recommendedName>
</protein>
<dbReference type="OrthoDB" id="121380at2759"/>
<evidence type="ECO:0000256" key="3">
    <source>
        <dbReference type="ARBA" id="ARBA00022801"/>
    </source>
</evidence>
<organism evidence="8 9">
    <name type="scientific">Aspergillus thermomutatus</name>
    <name type="common">Neosartorya pseudofischeri</name>
    <dbReference type="NCBI Taxonomy" id="41047"/>
    <lineage>
        <taxon>Eukaryota</taxon>
        <taxon>Fungi</taxon>
        <taxon>Dikarya</taxon>
        <taxon>Ascomycota</taxon>
        <taxon>Pezizomycotina</taxon>
        <taxon>Eurotiomycetes</taxon>
        <taxon>Eurotiomycetidae</taxon>
        <taxon>Eurotiales</taxon>
        <taxon>Aspergillaceae</taxon>
        <taxon>Aspergillus</taxon>
        <taxon>Aspergillus subgen. Fumigati</taxon>
    </lineage>
</organism>
<keyword evidence="3 6" id="KW-0378">Hydrolase</keyword>
<dbReference type="PANTHER" id="PTHR34315">
    <property type="match status" value="1"/>
</dbReference>
<evidence type="ECO:0000256" key="4">
    <source>
        <dbReference type="ARBA" id="ARBA00022833"/>
    </source>
</evidence>
<dbReference type="SUPFAM" id="SSF55486">
    <property type="entry name" value="Metalloproteases ('zincins'), catalytic domain"/>
    <property type="match status" value="1"/>
</dbReference>
<dbReference type="Gene3D" id="1.10.1370.10">
    <property type="entry name" value="Neurolysin, domain 3"/>
    <property type="match status" value="1"/>
</dbReference>
<evidence type="ECO:0000256" key="1">
    <source>
        <dbReference type="ARBA" id="ARBA00022670"/>
    </source>
</evidence>
<evidence type="ECO:0000256" key="6">
    <source>
        <dbReference type="RuleBase" id="RU003435"/>
    </source>
</evidence>
<evidence type="ECO:0000313" key="8">
    <source>
        <dbReference type="EMBL" id="RHZ49501.1"/>
    </source>
</evidence>
<dbReference type="RefSeq" id="XP_026612375.1">
    <property type="nucleotide sequence ID" value="XM_026758300.1"/>
</dbReference>
<dbReference type="VEuPathDB" id="FungiDB:CDV56_104681"/>
<keyword evidence="4 6" id="KW-0862">Zinc</keyword>
<feature type="domain" description="Peptidase M3A/M3B catalytic" evidence="7">
    <location>
        <begin position="1"/>
        <end position="127"/>
    </location>
</feature>
<sequence>MLENWCWMKDVLKGLSCHYTTLHQNYLADWRKQHPGEPDPPKEIPNDLVESLIKYRYFNRGLYHLYQLSISIFDLQIHSLSTDKEIAGLDLQKLWYDLREEIEGMDFSECRNGFAFGTFAHLTAGYDVHTDWTLRENGTPVFENTINTGQLYFEEEVEEKIMGMEPYASHTQINRTTNAEDMEFSKSTVNGFNPVVSVVQIDDNDLSKGLVGYITLGVDSTAIKDENWPVS</sequence>
<dbReference type="InterPro" id="IPR024077">
    <property type="entry name" value="Neurolysin/TOP_dom2"/>
</dbReference>
<comment type="caution">
    <text evidence="8">The sequence shown here is derived from an EMBL/GenBank/DDBJ whole genome shotgun (WGS) entry which is preliminary data.</text>
</comment>
<dbReference type="PANTHER" id="PTHR34315:SF1">
    <property type="entry name" value="INTRADIOL RING-CLEAVAGE DIOXYGENASES DOMAIN-CONTAINING PROTEIN-RELATED"/>
    <property type="match status" value="1"/>
</dbReference>
<dbReference type="GO" id="GO:0006508">
    <property type="term" value="P:proteolysis"/>
    <property type="evidence" value="ECO:0007669"/>
    <property type="project" value="UniProtKB-KW"/>
</dbReference>
<evidence type="ECO:0000256" key="5">
    <source>
        <dbReference type="ARBA" id="ARBA00023049"/>
    </source>
</evidence>
<keyword evidence="2 6" id="KW-0479">Metal-binding</keyword>
<evidence type="ECO:0000259" key="7">
    <source>
        <dbReference type="Pfam" id="PF01432"/>
    </source>
</evidence>
<dbReference type="Pfam" id="PF01432">
    <property type="entry name" value="Peptidase_M3"/>
    <property type="match status" value="1"/>
</dbReference>
<proteinExistence type="inferred from homology"/>
<dbReference type="STRING" id="41047.A0A397GEY9"/>
<dbReference type="Proteomes" id="UP000215305">
    <property type="component" value="Unassembled WGS sequence"/>
</dbReference>
<dbReference type="AlphaFoldDB" id="A0A397GEY9"/>
<dbReference type="EMBL" id="NKHU02000177">
    <property type="protein sequence ID" value="RHZ49501.1"/>
    <property type="molecule type" value="Genomic_DNA"/>
</dbReference>
<keyword evidence="5 6" id="KW-0482">Metalloprotease</keyword>
<keyword evidence="1 6" id="KW-0645">Protease</keyword>